<dbReference type="RefSeq" id="WP_203693684.1">
    <property type="nucleotide sequence ID" value="NZ_BONI01000033.1"/>
</dbReference>
<keyword evidence="2" id="KW-1133">Transmembrane helix</keyword>
<keyword evidence="2" id="KW-0472">Membrane</keyword>
<evidence type="ECO:0000313" key="3">
    <source>
        <dbReference type="EMBL" id="GIG07341.1"/>
    </source>
</evidence>
<organism evidence="3 4">
    <name type="scientific">Catellatospora coxensis</name>
    <dbReference type="NCBI Taxonomy" id="310354"/>
    <lineage>
        <taxon>Bacteria</taxon>
        <taxon>Bacillati</taxon>
        <taxon>Actinomycetota</taxon>
        <taxon>Actinomycetes</taxon>
        <taxon>Micromonosporales</taxon>
        <taxon>Micromonosporaceae</taxon>
        <taxon>Catellatospora</taxon>
    </lineage>
</organism>
<gene>
    <name evidence="3" type="ORF">Cco03nite_40410</name>
</gene>
<name>A0A8J3L2E3_9ACTN</name>
<keyword evidence="4" id="KW-1185">Reference proteome</keyword>
<dbReference type="AlphaFoldDB" id="A0A8J3L2E3"/>
<evidence type="ECO:0008006" key="5">
    <source>
        <dbReference type="Google" id="ProtNLM"/>
    </source>
</evidence>
<feature type="transmembrane region" description="Helical" evidence="2">
    <location>
        <begin position="106"/>
        <end position="126"/>
    </location>
</feature>
<dbReference type="Proteomes" id="UP000630887">
    <property type="component" value="Unassembled WGS sequence"/>
</dbReference>
<proteinExistence type="predicted"/>
<comment type="caution">
    <text evidence="3">The sequence shown here is derived from an EMBL/GenBank/DDBJ whole genome shotgun (WGS) entry which is preliminary data.</text>
</comment>
<feature type="compositionally biased region" description="Low complexity" evidence="1">
    <location>
        <begin position="150"/>
        <end position="159"/>
    </location>
</feature>
<evidence type="ECO:0000256" key="1">
    <source>
        <dbReference type="SAM" id="MobiDB-lite"/>
    </source>
</evidence>
<protein>
    <recommendedName>
        <fullName evidence="5">DNA-directed RNA polymerase specialized sigma24 family protein</fullName>
    </recommendedName>
</protein>
<reference evidence="3 4" key="1">
    <citation type="submission" date="2021-01" db="EMBL/GenBank/DDBJ databases">
        <title>Whole genome shotgun sequence of Catellatospora coxensis NBRC 107359.</title>
        <authorList>
            <person name="Komaki H."/>
            <person name="Tamura T."/>
        </authorList>
    </citation>
    <scope>NUCLEOTIDE SEQUENCE [LARGE SCALE GENOMIC DNA]</scope>
    <source>
        <strain evidence="3 4">NBRC 107359</strain>
    </source>
</reference>
<evidence type="ECO:0000313" key="4">
    <source>
        <dbReference type="Proteomes" id="UP000630887"/>
    </source>
</evidence>
<dbReference type="EMBL" id="BONI01000033">
    <property type="protein sequence ID" value="GIG07341.1"/>
    <property type="molecule type" value="Genomic_DNA"/>
</dbReference>
<evidence type="ECO:0000256" key="2">
    <source>
        <dbReference type="SAM" id="Phobius"/>
    </source>
</evidence>
<feature type="region of interest" description="Disordered" evidence="1">
    <location>
        <begin position="145"/>
        <end position="169"/>
    </location>
</feature>
<accession>A0A8J3L2E3</accession>
<keyword evidence="2" id="KW-0812">Transmembrane</keyword>
<sequence>MRDWEADYTDFVTVYAGRLRRLAYGRCGDWATADRLTRQVLLDVYLRGSSPDREPPEIHAEQALLRLLRRHVTETETGPDLLAPPTPFTSDELIAVGRARLRVRRAVTAVVTVFGLIAAGAALIMLRPVPGGAPLPEAEDCMAGLPSPPSGTATPSGRPASEAGEGGMDRLTALTGDLPLRTRSILPEQVRRERLGCEVAAYFLTKVNPGGLERVDLGLDDRGDDRPLAALLDPAIGPAALTVAVRITTASGQGTVTISVAPTTARPDERHCARLTICRLSTVTEEGLVVEQYGVHETPEAVKAGHRLGADADWWSVAVYTGHSMVLVTITNTPDVRAALPASAQYTPLGEQVTTLAADPRLAVFDPPAAATPSAAGPAVHASGRTRAIRIDLPPPAAG</sequence>